<sequence>MIVYDLECRAGQHRFEGWFASSDDFASQQGRGLVSCPFCDSRDVVKAVQAPNVARKGNQLPDVAMPAKSRAPAPVTNSGPQIPPEAAELFRAIATVQAEALKSSTYVGDKFADTARAIHYGEQDAEPIHGSATPDEARELFEEGVEIAPILFPVVPPSEAN</sequence>
<dbReference type="PIRSF" id="PIRSF032131">
    <property type="entry name" value="UCP032131"/>
    <property type="match status" value="1"/>
</dbReference>
<evidence type="ECO:0000313" key="1">
    <source>
        <dbReference type="EMBL" id="MEJ6008991.1"/>
    </source>
</evidence>
<evidence type="ECO:0000313" key="2">
    <source>
        <dbReference type="Proteomes" id="UP001379235"/>
    </source>
</evidence>
<accession>A0ABU8S601</accession>
<reference evidence="1 2" key="1">
    <citation type="submission" date="2024-03" db="EMBL/GenBank/DDBJ databases">
        <authorList>
            <person name="Jo J.-H."/>
        </authorList>
    </citation>
    <scope>NUCLEOTIDE SEQUENCE [LARGE SCALE GENOMIC DNA]</scope>
    <source>
        <strain evidence="1 2">AS3R-12</strain>
    </source>
</reference>
<dbReference type="RefSeq" id="WP_339964699.1">
    <property type="nucleotide sequence ID" value="NZ_JBBHJY010000001.1"/>
</dbReference>
<proteinExistence type="predicted"/>
<organism evidence="1 2">
    <name type="scientific">Novosphingobium aquae</name>
    <dbReference type="NCBI Taxonomy" id="3133435"/>
    <lineage>
        <taxon>Bacteria</taxon>
        <taxon>Pseudomonadati</taxon>
        <taxon>Pseudomonadota</taxon>
        <taxon>Alphaproteobacteria</taxon>
        <taxon>Sphingomonadales</taxon>
        <taxon>Sphingomonadaceae</taxon>
        <taxon>Novosphingobium</taxon>
    </lineage>
</organism>
<dbReference type="Proteomes" id="UP001379235">
    <property type="component" value="Unassembled WGS sequence"/>
</dbReference>
<gene>
    <name evidence="1" type="ORF">WG900_03545</name>
</gene>
<dbReference type="EMBL" id="JBBHJY010000001">
    <property type="protein sequence ID" value="MEJ6008991.1"/>
    <property type="molecule type" value="Genomic_DNA"/>
</dbReference>
<dbReference type="InterPro" id="IPR009562">
    <property type="entry name" value="DUF1178"/>
</dbReference>
<name>A0ABU8S601_9SPHN</name>
<comment type="caution">
    <text evidence="1">The sequence shown here is derived from an EMBL/GenBank/DDBJ whole genome shotgun (WGS) entry which is preliminary data.</text>
</comment>
<dbReference type="Pfam" id="PF06676">
    <property type="entry name" value="DUF1178"/>
    <property type="match status" value="1"/>
</dbReference>
<keyword evidence="2" id="KW-1185">Reference proteome</keyword>
<protein>
    <submittedName>
        <fullName evidence="1">DUF1178 family protein</fullName>
    </submittedName>
</protein>